<dbReference type="PROSITE" id="PS00396">
    <property type="entry name" value="TOPO_IA_1"/>
    <property type="match status" value="1"/>
</dbReference>
<dbReference type="InterPro" id="IPR013497">
    <property type="entry name" value="Topo_IA_cen"/>
</dbReference>
<dbReference type="Pfam" id="PF01131">
    <property type="entry name" value="Topoisom_bac"/>
    <property type="match status" value="1"/>
</dbReference>
<keyword evidence="6" id="KW-0413">Isomerase</keyword>
<dbReference type="PANTHER" id="PTHR42785:SF1">
    <property type="entry name" value="DNA TOPOISOMERASE"/>
    <property type="match status" value="1"/>
</dbReference>
<evidence type="ECO:0000256" key="6">
    <source>
        <dbReference type="ARBA" id="ARBA00023235"/>
    </source>
</evidence>
<dbReference type="InterPro" id="IPR005733">
    <property type="entry name" value="TopoI_bac-type"/>
</dbReference>
<evidence type="ECO:0000256" key="3">
    <source>
        <dbReference type="ARBA" id="ARBA00012891"/>
    </source>
</evidence>
<dbReference type="GO" id="GO:0006265">
    <property type="term" value="P:DNA topological change"/>
    <property type="evidence" value="ECO:0007669"/>
    <property type="project" value="InterPro"/>
</dbReference>
<protein>
    <recommendedName>
        <fullName evidence="3">DNA topoisomerase</fullName>
        <ecNumber evidence="3">5.6.2.1</ecNumber>
    </recommendedName>
</protein>
<dbReference type="SUPFAM" id="SSF56712">
    <property type="entry name" value="Prokaryotic type I DNA topoisomerase"/>
    <property type="match status" value="1"/>
</dbReference>
<dbReference type="EMBL" id="UINC01042616">
    <property type="protein sequence ID" value="SVB45486.1"/>
    <property type="molecule type" value="Genomic_DNA"/>
</dbReference>
<feature type="non-terminal residue" evidence="10">
    <location>
        <position position="486"/>
    </location>
</feature>
<dbReference type="Gene3D" id="1.10.460.10">
    <property type="entry name" value="Topoisomerase I, domain 2"/>
    <property type="match status" value="1"/>
</dbReference>
<sequence>MSDLVIVESPAKARTVGRFLGKSFSVKASMGHVRDLPRRKLGVEINEDSFIPTYTVSVDKRKIVAELKKAAADAEIVYLATDPDREGEAIAWHLLEAAKIDLGKARRVVFHEITESAIEEAFSNPRNLDTNLVNAQQARRILDRLVGYELSPVLWSKVKKGTSAGRVQSVAVRMVVDREKEIGAFNAKEFWTLEATFSKRQNELFTASLTSVNGKKPDISTKASSDEIIGDLDNSNFSVSSYETKESKRRPAAPFITSTLQQEASRRLRYSASRTMTLAQQLYEGIESPGADQTGLITYMRTDSTNVAASALSETATYINEKYGSNYIPETPRVYSKRVRGAQEAHEAIRPTSIFRTPASLRSSLNGDQFRLYDLIWKRMVASQMTDALYDRTVIDVSASGVHSGREFGFRATGLVPTFDGFRILYTEGRDDVDDSEEDERGLPILKKNDDLKCESLSGEQKFTQPPPRYTEPTLIRSLEKEGIGR</sequence>
<feature type="region of interest" description="Disordered" evidence="7">
    <location>
        <begin position="456"/>
        <end position="486"/>
    </location>
</feature>
<dbReference type="AlphaFoldDB" id="A0A382E3Y8"/>
<proteinExistence type="inferred from homology"/>
<evidence type="ECO:0000313" key="10">
    <source>
        <dbReference type="EMBL" id="SVB45486.1"/>
    </source>
</evidence>
<dbReference type="PROSITE" id="PS52039">
    <property type="entry name" value="TOPO_IA_2"/>
    <property type="match status" value="1"/>
</dbReference>
<dbReference type="GO" id="GO:0003677">
    <property type="term" value="F:DNA binding"/>
    <property type="evidence" value="ECO:0007669"/>
    <property type="project" value="UniProtKB-KW"/>
</dbReference>
<dbReference type="CDD" id="cd03363">
    <property type="entry name" value="TOPRIM_TopoIA_TopoI"/>
    <property type="match status" value="1"/>
</dbReference>
<dbReference type="GO" id="GO:0003917">
    <property type="term" value="F:DNA topoisomerase type I (single strand cut, ATP-independent) activity"/>
    <property type="evidence" value="ECO:0007669"/>
    <property type="project" value="UniProtKB-EC"/>
</dbReference>
<dbReference type="NCBIfam" id="TIGR01051">
    <property type="entry name" value="topA_bact"/>
    <property type="match status" value="1"/>
</dbReference>
<dbReference type="SMART" id="SM00437">
    <property type="entry name" value="TOP1Ac"/>
    <property type="match status" value="1"/>
</dbReference>
<evidence type="ECO:0000259" key="8">
    <source>
        <dbReference type="PROSITE" id="PS50880"/>
    </source>
</evidence>
<keyword evidence="4" id="KW-0799">Topoisomerase</keyword>
<dbReference type="Pfam" id="PF01751">
    <property type="entry name" value="Toprim"/>
    <property type="match status" value="1"/>
</dbReference>
<reference evidence="10" key="1">
    <citation type="submission" date="2018-05" db="EMBL/GenBank/DDBJ databases">
        <authorList>
            <person name="Lanie J.A."/>
            <person name="Ng W.-L."/>
            <person name="Kazmierczak K.M."/>
            <person name="Andrzejewski T.M."/>
            <person name="Davidsen T.M."/>
            <person name="Wayne K.J."/>
            <person name="Tettelin H."/>
            <person name="Glass J.I."/>
            <person name="Rusch D."/>
            <person name="Podicherti R."/>
            <person name="Tsui H.-C.T."/>
            <person name="Winkler M.E."/>
        </authorList>
    </citation>
    <scope>NUCLEOTIDE SEQUENCE</scope>
</reference>
<dbReference type="Gene3D" id="3.40.50.140">
    <property type="match status" value="1"/>
</dbReference>
<dbReference type="Gene3D" id="1.10.290.10">
    <property type="entry name" value="Topoisomerase I, domain 4"/>
    <property type="match status" value="1"/>
</dbReference>
<comment type="similarity">
    <text evidence="2">Belongs to the type IA topoisomerase family.</text>
</comment>
<accession>A0A382E3Y8</accession>
<evidence type="ECO:0000256" key="4">
    <source>
        <dbReference type="ARBA" id="ARBA00023029"/>
    </source>
</evidence>
<evidence type="ECO:0000256" key="2">
    <source>
        <dbReference type="ARBA" id="ARBA00009446"/>
    </source>
</evidence>
<name>A0A382E3Y8_9ZZZZ</name>
<dbReference type="InterPro" id="IPR023405">
    <property type="entry name" value="Topo_IA_core_domain"/>
</dbReference>
<dbReference type="InterPro" id="IPR013826">
    <property type="entry name" value="Topo_IA_cen_sub3"/>
</dbReference>
<evidence type="ECO:0000256" key="1">
    <source>
        <dbReference type="ARBA" id="ARBA00000213"/>
    </source>
</evidence>
<comment type="catalytic activity">
    <reaction evidence="1">
        <text>ATP-independent breakage of single-stranded DNA, followed by passage and rejoining.</text>
        <dbReference type="EC" id="5.6.2.1"/>
    </reaction>
</comment>
<dbReference type="SMART" id="SM00493">
    <property type="entry name" value="TOPRIM"/>
    <property type="match status" value="1"/>
</dbReference>
<dbReference type="InterPro" id="IPR034149">
    <property type="entry name" value="TOPRIM_TopoI"/>
</dbReference>
<evidence type="ECO:0000256" key="7">
    <source>
        <dbReference type="SAM" id="MobiDB-lite"/>
    </source>
</evidence>
<dbReference type="PANTHER" id="PTHR42785">
    <property type="entry name" value="DNA TOPOISOMERASE, TYPE IA, CORE"/>
    <property type="match status" value="1"/>
</dbReference>
<organism evidence="10">
    <name type="scientific">marine metagenome</name>
    <dbReference type="NCBI Taxonomy" id="408172"/>
    <lineage>
        <taxon>unclassified sequences</taxon>
        <taxon>metagenomes</taxon>
        <taxon>ecological metagenomes</taxon>
    </lineage>
</organism>
<dbReference type="PROSITE" id="PS50880">
    <property type="entry name" value="TOPRIM"/>
    <property type="match status" value="1"/>
</dbReference>
<dbReference type="CDD" id="cd00186">
    <property type="entry name" value="TOP1Ac"/>
    <property type="match status" value="1"/>
</dbReference>
<gene>
    <name evidence="10" type="ORF">METZ01_LOCUS198340</name>
</gene>
<dbReference type="InterPro" id="IPR023406">
    <property type="entry name" value="Topo_IA_AS"/>
</dbReference>
<keyword evidence="5" id="KW-0238">DNA-binding</keyword>
<dbReference type="EC" id="5.6.2.1" evidence="3"/>
<evidence type="ECO:0000256" key="5">
    <source>
        <dbReference type="ARBA" id="ARBA00023125"/>
    </source>
</evidence>
<dbReference type="PRINTS" id="PR00417">
    <property type="entry name" value="PRTPISMRASEI"/>
</dbReference>
<dbReference type="InterPro" id="IPR003602">
    <property type="entry name" value="Topo_IA_DNA-bd_dom"/>
</dbReference>
<dbReference type="InterPro" id="IPR006171">
    <property type="entry name" value="TOPRIM_dom"/>
</dbReference>
<dbReference type="InterPro" id="IPR013825">
    <property type="entry name" value="Topo_IA_cen_sub2"/>
</dbReference>
<dbReference type="InterPro" id="IPR003601">
    <property type="entry name" value="Topo_IA_2"/>
</dbReference>
<dbReference type="SMART" id="SM00436">
    <property type="entry name" value="TOP1Bc"/>
    <property type="match status" value="1"/>
</dbReference>
<dbReference type="InterPro" id="IPR000380">
    <property type="entry name" value="Topo_IA"/>
</dbReference>
<feature type="domain" description="Topo IA-type catalytic" evidence="9">
    <location>
        <begin position="129"/>
        <end position="486"/>
    </location>
</feature>
<evidence type="ECO:0000259" key="9">
    <source>
        <dbReference type="PROSITE" id="PS52039"/>
    </source>
</evidence>
<dbReference type="InterPro" id="IPR013824">
    <property type="entry name" value="Topo_IA_cen_sub1"/>
</dbReference>
<feature type="domain" description="Toprim" evidence="8">
    <location>
        <begin position="2"/>
        <end position="113"/>
    </location>
</feature>
<dbReference type="Gene3D" id="2.70.20.10">
    <property type="entry name" value="Topoisomerase I, domain 3"/>
    <property type="match status" value="1"/>
</dbReference>